<dbReference type="Gene3D" id="4.10.400.10">
    <property type="entry name" value="Low-density Lipoprotein Receptor"/>
    <property type="match status" value="6"/>
</dbReference>
<feature type="disulfide bond" evidence="9">
    <location>
        <begin position="60"/>
        <end position="78"/>
    </location>
</feature>
<evidence type="ECO:0000256" key="5">
    <source>
        <dbReference type="ARBA" id="ARBA00023136"/>
    </source>
</evidence>
<dbReference type="InterPro" id="IPR051221">
    <property type="entry name" value="LDLR-related"/>
</dbReference>
<proteinExistence type="predicted"/>
<dbReference type="InterPro" id="IPR002172">
    <property type="entry name" value="LDrepeatLR_classA_rpt"/>
</dbReference>
<dbReference type="OMA" id="NAICEPL"/>
<keyword evidence="4" id="KW-1133">Transmembrane helix</keyword>
<feature type="disulfide bond" evidence="9">
    <location>
        <begin position="337"/>
        <end position="352"/>
    </location>
</feature>
<comment type="caution">
    <text evidence="9">Lacks conserved residue(s) required for the propagation of feature annotation.</text>
</comment>
<feature type="disulfide bond" evidence="9">
    <location>
        <begin position="155"/>
        <end position="170"/>
    </location>
</feature>
<feature type="disulfide bond" evidence="9">
    <location>
        <begin position="178"/>
        <end position="196"/>
    </location>
</feature>
<dbReference type="Proteomes" id="UP000694843">
    <property type="component" value="Unplaced"/>
</dbReference>
<organism evidence="10 11">
    <name type="scientific">Hyalella azteca</name>
    <name type="common">Amphipod</name>
    <dbReference type="NCBI Taxonomy" id="294128"/>
    <lineage>
        <taxon>Eukaryota</taxon>
        <taxon>Metazoa</taxon>
        <taxon>Ecdysozoa</taxon>
        <taxon>Arthropoda</taxon>
        <taxon>Crustacea</taxon>
        <taxon>Multicrustacea</taxon>
        <taxon>Malacostraca</taxon>
        <taxon>Eumalacostraca</taxon>
        <taxon>Peracarida</taxon>
        <taxon>Amphipoda</taxon>
        <taxon>Senticaudata</taxon>
        <taxon>Talitrida</taxon>
        <taxon>Talitroidea</taxon>
        <taxon>Hyalellidae</taxon>
        <taxon>Hyalella</taxon>
    </lineage>
</organism>
<feature type="disulfide bond" evidence="9">
    <location>
        <begin position="72"/>
        <end position="87"/>
    </location>
</feature>
<dbReference type="Pfam" id="PF00057">
    <property type="entry name" value="Ldl_recept_a"/>
    <property type="match status" value="5"/>
</dbReference>
<accession>A0A8B7P400</accession>
<gene>
    <name evidence="11" type="primary">LOC108676236</name>
</gene>
<keyword evidence="5" id="KW-0472">Membrane</keyword>
<comment type="subcellular location">
    <subcellularLocation>
        <location evidence="1">Membrane</location>
        <topology evidence="1">Single-pass membrane protein</topology>
    </subcellularLocation>
</comment>
<evidence type="ECO:0000256" key="4">
    <source>
        <dbReference type="ARBA" id="ARBA00022989"/>
    </source>
</evidence>
<dbReference type="GO" id="GO:0005886">
    <property type="term" value="C:plasma membrane"/>
    <property type="evidence" value="ECO:0007669"/>
    <property type="project" value="TreeGrafter"/>
</dbReference>
<dbReference type="GeneID" id="108676236"/>
<keyword evidence="6 9" id="KW-1015">Disulfide bond</keyword>
<dbReference type="KEGG" id="hazt:108676236"/>
<dbReference type="PROSITE" id="PS01209">
    <property type="entry name" value="LDLRA_1"/>
    <property type="match status" value="1"/>
</dbReference>
<reference evidence="11" key="1">
    <citation type="submission" date="2025-08" db="UniProtKB">
        <authorList>
            <consortium name="RefSeq"/>
        </authorList>
    </citation>
    <scope>IDENTIFICATION</scope>
    <source>
        <tissue evidence="11">Whole organism</tissue>
    </source>
</reference>
<dbReference type="RefSeq" id="XP_018019776.1">
    <property type="nucleotide sequence ID" value="XM_018164287.2"/>
</dbReference>
<dbReference type="PRINTS" id="PR00261">
    <property type="entry name" value="LDLRECEPTOR"/>
</dbReference>
<feature type="disulfide bond" evidence="9">
    <location>
        <begin position="325"/>
        <end position="343"/>
    </location>
</feature>
<keyword evidence="2" id="KW-0812">Transmembrane</keyword>
<dbReference type="SMART" id="SM00192">
    <property type="entry name" value="LDLa"/>
    <property type="match status" value="6"/>
</dbReference>
<keyword evidence="11" id="KW-0449">Lipoprotein</keyword>
<evidence type="ECO:0000256" key="1">
    <source>
        <dbReference type="ARBA" id="ARBA00004167"/>
    </source>
</evidence>
<keyword evidence="10" id="KW-1185">Reference proteome</keyword>
<evidence type="ECO:0000256" key="2">
    <source>
        <dbReference type="ARBA" id="ARBA00022692"/>
    </source>
</evidence>
<dbReference type="SUPFAM" id="SSF57424">
    <property type="entry name" value="LDL receptor-like module"/>
    <property type="match status" value="4"/>
</dbReference>
<evidence type="ECO:0000256" key="3">
    <source>
        <dbReference type="ARBA" id="ARBA00022737"/>
    </source>
</evidence>
<protein>
    <submittedName>
        <fullName evidence="11">Very low-density lipoprotein receptor</fullName>
    </submittedName>
</protein>
<dbReference type="OrthoDB" id="10047962at2759"/>
<evidence type="ECO:0000256" key="9">
    <source>
        <dbReference type="PROSITE-ProRule" id="PRU00124"/>
    </source>
</evidence>
<dbReference type="PANTHER" id="PTHR22722">
    <property type="entry name" value="LOW-DENSITY LIPOPROTEIN RECEPTOR-RELATED PROTEIN 2-RELATED"/>
    <property type="match status" value="1"/>
</dbReference>
<evidence type="ECO:0000256" key="6">
    <source>
        <dbReference type="ARBA" id="ARBA00023157"/>
    </source>
</evidence>
<dbReference type="AlphaFoldDB" id="A0A8B7P400"/>
<evidence type="ECO:0000256" key="8">
    <source>
        <dbReference type="ARBA" id="ARBA00023180"/>
    </source>
</evidence>
<evidence type="ECO:0000256" key="7">
    <source>
        <dbReference type="ARBA" id="ARBA00023170"/>
    </source>
</evidence>
<keyword evidence="8" id="KW-0325">Glycoprotein</keyword>
<dbReference type="GO" id="GO:0043235">
    <property type="term" value="C:receptor complex"/>
    <property type="evidence" value="ECO:0007669"/>
    <property type="project" value="TreeGrafter"/>
</dbReference>
<dbReference type="CDD" id="cd00112">
    <property type="entry name" value="LDLa"/>
    <property type="match status" value="4"/>
</dbReference>
<keyword evidence="7 11" id="KW-0675">Receptor</keyword>
<dbReference type="PANTHER" id="PTHR22722:SF5">
    <property type="entry name" value="LOW-DENSITY LIPOPROTEIN RECEPTOR-RELATED PROTEIN 1B"/>
    <property type="match status" value="1"/>
</dbReference>
<name>A0A8B7P400_HYAAZ</name>
<feature type="disulfide bond" evidence="9">
    <location>
        <begin position="190"/>
        <end position="205"/>
    </location>
</feature>
<dbReference type="PROSITE" id="PS50068">
    <property type="entry name" value="LDLRA_2"/>
    <property type="match status" value="6"/>
</dbReference>
<dbReference type="InterPro" id="IPR023415">
    <property type="entry name" value="LDLR_class-A_CS"/>
</dbReference>
<evidence type="ECO:0000313" key="10">
    <source>
        <dbReference type="Proteomes" id="UP000694843"/>
    </source>
</evidence>
<dbReference type="InterPro" id="IPR036055">
    <property type="entry name" value="LDL_receptor-like_sf"/>
</dbReference>
<evidence type="ECO:0000313" key="11">
    <source>
        <dbReference type="RefSeq" id="XP_018019776.1"/>
    </source>
</evidence>
<keyword evidence="3" id="KW-0677">Repeat</keyword>
<sequence>MCIREELRCDGRQHCDDDSDETYCDGTKWTYGNKTCPEVETTSTAPLVPENNGCGVHHECGDGSCVSRYEVCDGIKNCCDGSDERNCSCRAGKRACGINKSSLPGETDCVRTIQFCDGSRHCRNGYDESMEACGCGEGFFQCSLSKRCVEVDFLCDGREDCDDGSDEKSCGCGIHHECGDGSCVSRYEVCDGIKNCCDGSDERNCSCGDKKRMCGVEDFTMSKGKGCFLFSEFCDGNRKCRNGYDESRRACGCGEGYFHCSMSKLCINETLRCNGCRDCGDDDGSDEEYCSPGKTKIQILCSENEKDVEMLSTTQPIACGDHHTCGDGRCISKHEVCDGSSDCEDGSDESNCSCPAGKRACGVEDGAPCVRASQFCDGGRQ</sequence>